<dbReference type="OrthoDB" id="287782at2"/>
<sequence length="150" mass="16985">MPDRDDRAQDHRPLHWSLLLFMAAMSLGNGVLMILFSEQWYLCLITPERASLFNPHFVVDVGAAYLTVGTALLWAALRRQDAFPLVTMALLFSLLHAGNHAYEYLSFGNPTRHVVVELLGIWAPVVVLGWLSLALRPDRPGHRLEDERLI</sequence>
<dbReference type="Proteomes" id="UP000248330">
    <property type="component" value="Unassembled WGS sequence"/>
</dbReference>
<feature type="transmembrane region" description="Helical" evidence="1">
    <location>
        <begin position="82"/>
        <end position="102"/>
    </location>
</feature>
<keyword evidence="1" id="KW-0812">Transmembrane</keyword>
<evidence type="ECO:0000313" key="2">
    <source>
        <dbReference type="EMBL" id="PXV67781.1"/>
    </source>
</evidence>
<keyword evidence="1" id="KW-0472">Membrane</keyword>
<evidence type="ECO:0000256" key="1">
    <source>
        <dbReference type="SAM" id="Phobius"/>
    </source>
</evidence>
<name>A0A318ECY4_9GAMM</name>
<protein>
    <submittedName>
        <fullName evidence="2">Uncharacterized protein</fullName>
    </submittedName>
</protein>
<reference evidence="2 3" key="1">
    <citation type="submission" date="2018-04" db="EMBL/GenBank/DDBJ databases">
        <title>Genomic Encyclopedia of Type Strains, Phase IV (KMG-IV): sequencing the most valuable type-strain genomes for metagenomic binning, comparative biology and taxonomic classification.</title>
        <authorList>
            <person name="Goeker M."/>
        </authorList>
    </citation>
    <scope>NUCLEOTIDE SEQUENCE [LARGE SCALE GENOMIC DNA]</scope>
    <source>
        <strain evidence="2 3">DSM 104150</strain>
    </source>
</reference>
<organism evidence="2 3">
    <name type="scientific">Sinimarinibacterium flocculans</name>
    <dbReference type="NCBI Taxonomy" id="985250"/>
    <lineage>
        <taxon>Bacteria</taxon>
        <taxon>Pseudomonadati</taxon>
        <taxon>Pseudomonadota</taxon>
        <taxon>Gammaproteobacteria</taxon>
        <taxon>Nevskiales</taxon>
        <taxon>Nevskiaceae</taxon>
        <taxon>Sinimarinibacterium</taxon>
    </lineage>
</organism>
<feature type="transmembrane region" description="Helical" evidence="1">
    <location>
        <begin position="16"/>
        <end position="36"/>
    </location>
</feature>
<dbReference type="EMBL" id="QICN01000005">
    <property type="protein sequence ID" value="PXV67781.1"/>
    <property type="molecule type" value="Genomic_DNA"/>
</dbReference>
<comment type="caution">
    <text evidence="2">The sequence shown here is derived from an EMBL/GenBank/DDBJ whole genome shotgun (WGS) entry which is preliminary data.</text>
</comment>
<proteinExistence type="predicted"/>
<keyword evidence="3" id="KW-1185">Reference proteome</keyword>
<dbReference type="AlphaFoldDB" id="A0A318ECY4"/>
<evidence type="ECO:0000313" key="3">
    <source>
        <dbReference type="Proteomes" id="UP000248330"/>
    </source>
</evidence>
<feature type="transmembrane region" description="Helical" evidence="1">
    <location>
        <begin position="114"/>
        <end position="135"/>
    </location>
</feature>
<feature type="transmembrane region" description="Helical" evidence="1">
    <location>
        <begin position="56"/>
        <end position="75"/>
    </location>
</feature>
<dbReference type="RefSeq" id="WP_110265254.1">
    <property type="nucleotide sequence ID" value="NZ_CAKZQT010000001.1"/>
</dbReference>
<keyword evidence="1" id="KW-1133">Transmembrane helix</keyword>
<accession>A0A318ECY4</accession>
<gene>
    <name evidence="2" type="ORF">C8D93_105138</name>
</gene>